<keyword evidence="3" id="KW-1185">Reference proteome</keyword>
<organism evidence="2 3">
    <name type="scientific">Schleiferia thermophila</name>
    <dbReference type="NCBI Taxonomy" id="884107"/>
    <lineage>
        <taxon>Bacteria</taxon>
        <taxon>Pseudomonadati</taxon>
        <taxon>Bacteroidota</taxon>
        <taxon>Flavobacteriia</taxon>
        <taxon>Flavobacteriales</taxon>
        <taxon>Schleiferiaceae</taxon>
        <taxon>Schleiferia</taxon>
    </lineage>
</organism>
<evidence type="ECO:0000313" key="3">
    <source>
        <dbReference type="Proteomes" id="UP000253517"/>
    </source>
</evidence>
<feature type="signal peptide" evidence="1">
    <location>
        <begin position="1"/>
        <end position="24"/>
    </location>
</feature>
<comment type="caution">
    <text evidence="2">The sequence shown here is derived from an EMBL/GenBank/DDBJ whole genome shotgun (WGS) entry which is preliminary data.</text>
</comment>
<dbReference type="EMBL" id="QPJS01000001">
    <property type="protein sequence ID" value="RCX05049.1"/>
    <property type="molecule type" value="Genomic_DNA"/>
</dbReference>
<feature type="chain" id="PRO_5017058163" evidence="1">
    <location>
        <begin position="25"/>
        <end position="305"/>
    </location>
</feature>
<accession>A0A369A6Y8</accession>
<evidence type="ECO:0000313" key="2">
    <source>
        <dbReference type="EMBL" id="RCX05049.1"/>
    </source>
</evidence>
<reference evidence="2 3" key="1">
    <citation type="submission" date="2018-07" db="EMBL/GenBank/DDBJ databases">
        <title>Genomic Encyclopedia of Type Strains, Phase IV (KMG-IV): sequencing the most valuable type-strain genomes for metagenomic binning, comparative biology and taxonomic classification.</title>
        <authorList>
            <person name="Goeker M."/>
        </authorList>
    </citation>
    <scope>NUCLEOTIDE SEQUENCE [LARGE SCALE GENOMIC DNA]</scope>
    <source>
        <strain evidence="2 3">DSM 21410</strain>
    </source>
</reference>
<proteinExistence type="predicted"/>
<keyword evidence="1" id="KW-0732">Signal</keyword>
<dbReference type="InterPro" id="IPR032274">
    <property type="entry name" value="DUF4835"/>
</dbReference>
<dbReference type="RefSeq" id="WP_114365610.1">
    <property type="nucleotide sequence ID" value="NZ_BHZF01000001.1"/>
</dbReference>
<dbReference type="AlphaFoldDB" id="A0A369A6Y8"/>
<evidence type="ECO:0000256" key="1">
    <source>
        <dbReference type="SAM" id="SignalP"/>
    </source>
</evidence>
<dbReference type="Pfam" id="PF16119">
    <property type="entry name" value="DUF4835"/>
    <property type="match status" value="1"/>
</dbReference>
<protein>
    <submittedName>
        <fullName evidence="2">Uncharacterized protein DUF4835</fullName>
    </submittedName>
</protein>
<dbReference type="Proteomes" id="UP000253517">
    <property type="component" value="Unassembled WGS sequence"/>
</dbReference>
<sequence>MGPHLRTLSNITIAFLLSISPLAAQELNARVTINHQQIQRSNVNIFRTLEASLFEFLNNTRWTGARYTIQERIECNFTLILEQEPSQNEFQGKLQIQYSRPIYGTNYNSPVLTFQDIDIYFPYTEFERLEFNPQNIDNNLVAIFAFYAYLIIGLDNATFAPNGGREQFETLQNIVNFMQSQARFPGWRDDGRGFRNRFWIAEHLNHSTTPDFLQTLYTYHRLGLDVMHTVSRVKEGKEKVAQAITSLQPYYKKRPQSILLQMFFQAKADEIAGIFSAGDPINTVELRNVLSEIDPLNSSKYTQLK</sequence>
<name>A0A369A6Y8_9FLAO</name>
<gene>
    <name evidence="2" type="ORF">DES35_101328</name>
</gene>